<dbReference type="EMBL" id="CAVLEF010000002">
    <property type="protein sequence ID" value="CAK1541348.1"/>
    <property type="molecule type" value="Genomic_DNA"/>
</dbReference>
<dbReference type="Proteomes" id="UP001497472">
    <property type="component" value="Unassembled WGS sequence"/>
</dbReference>
<dbReference type="AlphaFoldDB" id="A0AAV1IVU2"/>
<proteinExistence type="predicted"/>
<gene>
    <name evidence="1" type="ORF">LNINA_LOCUS1339</name>
</gene>
<name>A0AAV1IVU2_9NEOP</name>
<keyword evidence="2" id="KW-1185">Reference proteome</keyword>
<organism evidence="1 2">
    <name type="scientific">Leptosia nina</name>
    <dbReference type="NCBI Taxonomy" id="320188"/>
    <lineage>
        <taxon>Eukaryota</taxon>
        <taxon>Metazoa</taxon>
        <taxon>Ecdysozoa</taxon>
        <taxon>Arthropoda</taxon>
        <taxon>Hexapoda</taxon>
        <taxon>Insecta</taxon>
        <taxon>Pterygota</taxon>
        <taxon>Neoptera</taxon>
        <taxon>Endopterygota</taxon>
        <taxon>Lepidoptera</taxon>
        <taxon>Glossata</taxon>
        <taxon>Ditrysia</taxon>
        <taxon>Papilionoidea</taxon>
        <taxon>Pieridae</taxon>
        <taxon>Pierinae</taxon>
        <taxon>Leptosia</taxon>
    </lineage>
</organism>
<evidence type="ECO:0000313" key="1">
    <source>
        <dbReference type="EMBL" id="CAK1541348.1"/>
    </source>
</evidence>
<reference evidence="1 2" key="1">
    <citation type="submission" date="2023-11" db="EMBL/GenBank/DDBJ databases">
        <authorList>
            <person name="Okamura Y."/>
        </authorList>
    </citation>
    <scope>NUCLEOTIDE SEQUENCE [LARGE SCALE GENOMIC DNA]</scope>
</reference>
<evidence type="ECO:0000313" key="2">
    <source>
        <dbReference type="Proteomes" id="UP001497472"/>
    </source>
</evidence>
<sequence length="451" mass="52463">MYKNCNLYYVTFIISVAGSTMIPNEYTQQYHLPNCENGGLLVESFFNTIFSEFQNNPPACVCVQMCSNQPTYCYPNGCFKTSVNNRKSVNPISKIDSKVQPIFLVDQDKDLFELLERRNSIDNSVKTERPLNEFTLRPNPFSELVFKQKRLPKLKMRYNLREQVKNTKPSKLKRDSVNLSKTRWPLNKQVFHSKQPRNEIKHYKRNDDTTQANFFTSMLQEQDETNYTPKYFKKYLTKRENGNVNVEALYLYKTDSANFSLENLIDNMIEGSLDGNTNNVKLNLSMRMNNSNDLLAEFTSKTLRNVHERDFNATEYNNDFRVVSLNSDDKTTDYHSNAKLTQMDDKNNASVTDMIEKMTSEIEKQNNISIKIVEQIIGSKLDLLPTHDAQISIEIFENILPHVGTKNLSEETNNVENNVLNKRGVPMAHIYVPLKGKSKQQERRQRKIKLY</sequence>
<comment type="caution">
    <text evidence="1">The sequence shown here is derived from an EMBL/GenBank/DDBJ whole genome shotgun (WGS) entry which is preliminary data.</text>
</comment>
<accession>A0AAV1IVU2</accession>
<protein>
    <submittedName>
        <fullName evidence="1">Uncharacterized protein</fullName>
    </submittedName>
</protein>